<dbReference type="RefSeq" id="WP_319615806.1">
    <property type="nucleotide sequence ID" value="NZ_JAWXYB010000018.1"/>
</dbReference>
<keyword evidence="3 6" id="KW-0812">Transmembrane</keyword>
<sequence length="210" mass="23041">MHQATGVSLQEILIYALLWVSFGLGHSLLAATPIRARMTRLFGTGERLAYNIIALIHLALVLLIGMDLFRHAASFALLWPVRALMLLAAIAGAIVLAFAGKSYDFGRFLGTTQWRGGVVETAMPVEPLATGGMNALVRHPLYLGVVLLLFGLADTPFRLETAIAGTLYILIGIHFEERKLIALYGSAYAEYRRTVPMLLPRPRAALRVDR</sequence>
<dbReference type="Proteomes" id="UP001279553">
    <property type="component" value="Unassembled WGS sequence"/>
</dbReference>
<dbReference type="PANTHER" id="PTHR31040">
    <property type="entry name" value="NURIM"/>
    <property type="match status" value="1"/>
</dbReference>
<name>A0AAW9DV07_ACIAO</name>
<comment type="similarity">
    <text evidence="2">Belongs to the nurim family.</text>
</comment>
<dbReference type="GO" id="GO:0016020">
    <property type="term" value="C:membrane"/>
    <property type="evidence" value="ECO:0007669"/>
    <property type="project" value="UniProtKB-SubCell"/>
</dbReference>
<evidence type="ECO:0000256" key="4">
    <source>
        <dbReference type="ARBA" id="ARBA00022989"/>
    </source>
</evidence>
<comment type="subcellular location">
    <subcellularLocation>
        <location evidence="1">Membrane</location>
        <topology evidence="1">Multi-pass membrane protein</topology>
    </subcellularLocation>
</comment>
<comment type="caution">
    <text evidence="7">The sequence shown here is derived from an EMBL/GenBank/DDBJ whole genome shotgun (WGS) entry which is preliminary data.</text>
</comment>
<dbReference type="EMBL" id="JAWXYB010000018">
    <property type="protein sequence ID" value="MDX5932949.1"/>
    <property type="molecule type" value="Genomic_DNA"/>
</dbReference>
<organism evidence="7 8">
    <name type="scientific">Acidiphilium acidophilum</name>
    <name type="common">Thiobacillus acidophilus</name>
    <dbReference type="NCBI Taxonomy" id="76588"/>
    <lineage>
        <taxon>Bacteria</taxon>
        <taxon>Pseudomonadati</taxon>
        <taxon>Pseudomonadota</taxon>
        <taxon>Alphaproteobacteria</taxon>
        <taxon>Acetobacterales</taxon>
        <taxon>Acidocellaceae</taxon>
        <taxon>Acidiphilium</taxon>
    </lineage>
</organism>
<proteinExistence type="inferred from homology"/>
<feature type="transmembrane region" description="Helical" evidence="6">
    <location>
        <begin position="75"/>
        <end position="99"/>
    </location>
</feature>
<dbReference type="AlphaFoldDB" id="A0AAW9DV07"/>
<gene>
    <name evidence="7" type="ORF">SIL87_19540</name>
</gene>
<evidence type="ECO:0000256" key="6">
    <source>
        <dbReference type="SAM" id="Phobius"/>
    </source>
</evidence>
<dbReference type="InterPro" id="IPR033580">
    <property type="entry name" value="Nurim-like"/>
</dbReference>
<protein>
    <submittedName>
        <fullName evidence="7">NnrU family protein</fullName>
    </submittedName>
</protein>
<feature type="transmembrane region" description="Helical" evidence="6">
    <location>
        <begin position="12"/>
        <end position="36"/>
    </location>
</feature>
<accession>A0AAW9DV07</accession>
<dbReference type="Gene3D" id="1.20.120.1630">
    <property type="match status" value="1"/>
</dbReference>
<keyword evidence="4 6" id="KW-1133">Transmembrane helix</keyword>
<feature type="transmembrane region" description="Helical" evidence="6">
    <location>
        <begin position="48"/>
        <end position="69"/>
    </location>
</feature>
<evidence type="ECO:0000313" key="8">
    <source>
        <dbReference type="Proteomes" id="UP001279553"/>
    </source>
</evidence>
<keyword evidence="5 6" id="KW-0472">Membrane</keyword>
<reference evidence="7 8" key="1">
    <citation type="submission" date="2023-11" db="EMBL/GenBank/DDBJ databases">
        <title>MicrobeMod: A computational toolkit for identifying prokaryotic methylation and restriction-modification with nanopore sequencing.</title>
        <authorList>
            <person name="Crits-Christoph A."/>
            <person name="Kang S.C."/>
            <person name="Lee H."/>
            <person name="Ostrov N."/>
        </authorList>
    </citation>
    <scope>NUCLEOTIDE SEQUENCE [LARGE SCALE GENOMIC DNA]</scope>
    <source>
        <strain evidence="7 8">DSMZ 700</strain>
    </source>
</reference>
<evidence type="ECO:0000313" key="7">
    <source>
        <dbReference type="EMBL" id="MDX5932949.1"/>
    </source>
</evidence>
<keyword evidence="8" id="KW-1185">Reference proteome</keyword>
<evidence type="ECO:0000256" key="2">
    <source>
        <dbReference type="ARBA" id="ARBA00010631"/>
    </source>
</evidence>
<evidence type="ECO:0000256" key="1">
    <source>
        <dbReference type="ARBA" id="ARBA00004141"/>
    </source>
</evidence>
<dbReference type="PANTHER" id="PTHR31040:SF1">
    <property type="entry name" value="NURIM"/>
    <property type="match status" value="1"/>
</dbReference>
<evidence type="ECO:0000256" key="3">
    <source>
        <dbReference type="ARBA" id="ARBA00022692"/>
    </source>
</evidence>
<evidence type="ECO:0000256" key="5">
    <source>
        <dbReference type="ARBA" id="ARBA00023136"/>
    </source>
</evidence>